<dbReference type="Proteomes" id="UP000828251">
    <property type="component" value="Unassembled WGS sequence"/>
</dbReference>
<sequence length="889" mass="102292">MDKEVKRKKADRTSDLPDSILTHILSFLSTKEAVRTSILSTRWRYLFALLPNLHFDLEDVLRRKNFNSYTASVENFMSFVDRMLFLYNTTNVDKFRLKCRSMIDSNRFYGWISAAVHRGVKHLDLNIYLDKFITLPDVLFTCRTLVSLKVDKDFILDVPRGVVHLPNLNSLHLESVKFLNDDSIKNLLSGCSNLEDMVLKQCYMENISKFNISHQLLKRLTIDYLYDGYHCWLMIDTPNLAYFKYLDSIKARYSMENLQSLVKADIYIFKTNYTLQGGATTLFRGICNVPSLILWVTSLELLLSCKPLPVFATLVKLKIPCYDLCREYSYIRGGKGLETLLSSLPALEKLEFSQEVLCFLPENVPSCLLYKLKAIKITNFTDEKHCIGKAKYFLKNGLMLTIFTGGYLVQLIMGLNISLDTLPDVLFTCRTLVSFIFFLFLPSSSLLFLIQLGMAKQVKMENVDRISGLHDSILIHILSLLSAKQVIRTSILSTRWRYLFALLPNLHFDFEGDLWRRGYTSYRHIDIYSYACLVDKMLITHNMTNIDKFRLKCRTMIDPDRFHAWISAAVHRGVKHLDLNISPGKFTTRPAVLFTCRTLVTLKLCMEFDFVLDVPKGAHFPNLKTIHLEEVNFSNDGSVKSLLSGSTSLEDLVIEKFLMSNISNFNISHHLLKRLTLLYTYQSDYGWITIDAPNLVYLEYDDELVAGYSLQNLQSLVKADIDISNSLEVDGSTFFRGICNVRSLILSDTSLELLLSCEPLPVFANLVKLKIRCSNDLRPYYDQWEKGLETLLSSLPELEKLEFNQEALISLPEKVPSCLLSKLKSIKISDFTDERDCIGKAKYFLKNGRALEKLTIRTALRYSEERKSKISKVLSASPWESKHLCIFMF</sequence>
<dbReference type="PANTHER" id="PTHR31900:SF27">
    <property type="entry name" value="FBD DOMAIN-CONTAINING PROTEIN"/>
    <property type="match status" value="1"/>
</dbReference>
<dbReference type="Pfam" id="PF23622">
    <property type="entry name" value="LRR_At1g61320_AtMIF1"/>
    <property type="match status" value="1"/>
</dbReference>
<dbReference type="Gene3D" id="1.20.1280.50">
    <property type="match status" value="2"/>
</dbReference>
<organism evidence="3 4">
    <name type="scientific">Gossypium stocksii</name>
    <dbReference type="NCBI Taxonomy" id="47602"/>
    <lineage>
        <taxon>Eukaryota</taxon>
        <taxon>Viridiplantae</taxon>
        <taxon>Streptophyta</taxon>
        <taxon>Embryophyta</taxon>
        <taxon>Tracheophyta</taxon>
        <taxon>Spermatophyta</taxon>
        <taxon>Magnoliopsida</taxon>
        <taxon>eudicotyledons</taxon>
        <taxon>Gunneridae</taxon>
        <taxon>Pentapetalae</taxon>
        <taxon>rosids</taxon>
        <taxon>malvids</taxon>
        <taxon>Malvales</taxon>
        <taxon>Malvaceae</taxon>
        <taxon>Malvoideae</taxon>
        <taxon>Gossypium</taxon>
    </lineage>
</organism>
<dbReference type="SMART" id="SM00256">
    <property type="entry name" value="FBOX"/>
    <property type="match status" value="2"/>
</dbReference>
<evidence type="ECO:0000259" key="2">
    <source>
        <dbReference type="PROSITE" id="PS50181"/>
    </source>
</evidence>
<dbReference type="SMART" id="SM00579">
    <property type="entry name" value="FBD"/>
    <property type="match status" value="1"/>
</dbReference>
<dbReference type="InterPro" id="IPR050232">
    <property type="entry name" value="FBL13/AtMIF1-like"/>
</dbReference>
<dbReference type="AlphaFoldDB" id="A0A9D3WBE4"/>
<feature type="transmembrane region" description="Helical" evidence="1">
    <location>
        <begin position="431"/>
        <end position="450"/>
    </location>
</feature>
<dbReference type="InterPro" id="IPR053781">
    <property type="entry name" value="F-box_AtFBL13-like"/>
</dbReference>
<name>A0A9D3WBE4_9ROSI</name>
<proteinExistence type="predicted"/>
<accession>A0A9D3WBE4</accession>
<keyword evidence="1" id="KW-0812">Transmembrane</keyword>
<dbReference type="SUPFAM" id="SSF52047">
    <property type="entry name" value="RNI-like"/>
    <property type="match status" value="2"/>
</dbReference>
<comment type="caution">
    <text evidence="3">The sequence shown here is derived from an EMBL/GenBank/DDBJ whole genome shotgun (WGS) entry which is preliminary data.</text>
</comment>
<feature type="domain" description="F-box" evidence="2">
    <location>
        <begin position="10"/>
        <end position="64"/>
    </location>
</feature>
<gene>
    <name evidence="3" type="ORF">J1N35_004251</name>
</gene>
<dbReference type="Pfam" id="PF00646">
    <property type="entry name" value="F-box"/>
    <property type="match status" value="2"/>
</dbReference>
<dbReference type="InterPro" id="IPR001810">
    <property type="entry name" value="F-box_dom"/>
</dbReference>
<evidence type="ECO:0000256" key="1">
    <source>
        <dbReference type="SAM" id="Phobius"/>
    </source>
</evidence>
<dbReference type="PANTHER" id="PTHR31900">
    <property type="entry name" value="F-BOX/RNI SUPERFAMILY PROTEIN-RELATED"/>
    <property type="match status" value="1"/>
</dbReference>
<dbReference type="InterPro" id="IPR032675">
    <property type="entry name" value="LRR_dom_sf"/>
</dbReference>
<dbReference type="InterPro" id="IPR055357">
    <property type="entry name" value="LRR_At1g61320_AtMIF1"/>
</dbReference>
<dbReference type="SUPFAM" id="SSF81383">
    <property type="entry name" value="F-box domain"/>
    <property type="match status" value="2"/>
</dbReference>
<evidence type="ECO:0000313" key="4">
    <source>
        <dbReference type="Proteomes" id="UP000828251"/>
    </source>
</evidence>
<evidence type="ECO:0000313" key="3">
    <source>
        <dbReference type="EMBL" id="KAH1121091.1"/>
    </source>
</evidence>
<reference evidence="3 4" key="1">
    <citation type="journal article" date="2021" name="Plant Biotechnol. J.">
        <title>Multi-omics assisted identification of the key and species-specific regulatory components of drought-tolerant mechanisms in Gossypium stocksii.</title>
        <authorList>
            <person name="Yu D."/>
            <person name="Ke L."/>
            <person name="Zhang D."/>
            <person name="Wu Y."/>
            <person name="Sun Y."/>
            <person name="Mei J."/>
            <person name="Sun J."/>
            <person name="Sun Y."/>
        </authorList>
    </citation>
    <scope>NUCLEOTIDE SEQUENCE [LARGE SCALE GENOMIC DNA]</scope>
    <source>
        <strain evidence="4">cv. E1</strain>
        <tissue evidence="3">Leaf</tissue>
    </source>
</reference>
<dbReference type="Pfam" id="PF24758">
    <property type="entry name" value="LRR_At5g56370"/>
    <property type="match status" value="1"/>
</dbReference>
<dbReference type="InterPro" id="IPR006566">
    <property type="entry name" value="FBD"/>
</dbReference>
<keyword evidence="1" id="KW-0472">Membrane</keyword>
<dbReference type="CDD" id="cd22160">
    <property type="entry name" value="F-box_AtFBL13-like"/>
    <property type="match status" value="2"/>
</dbReference>
<dbReference type="EMBL" id="JAIQCV010000002">
    <property type="protein sequence ID" value="KAH1121091.1"/>
    <property type="molecule type" value="Genomic_DNA"/>
</dbReference>
<keyword evidence="1" id="KW-1133">Transmembrane helix</keyword>
<dbReference type="InterPro" id="IPR055411">
    <property type="entry name" value="LRR_FXL15/At3g58940/PEG3-like"/>
</dbReference>
<feature type="transmembrane region" description="Helical" evidence="1">
    <location>
        <begin position="398"/>
        <end position="419"/>
    </location>
</feature>
<dbReference type="Pfam" id="PF08387">
    <property type="entry name" value="FBD"/>
    <property type="match status" value="1"/>
</dbReference>
<keyword evidence="4" id="KW-1185">Reference proteome</keyword>
<dbReference type="Gene3D" id="3.80.10.10">
    <property type="entry name" value="Ribonuclease Inhibitor"/>
    <property type="match status" value="2"/>
</dbReference>
<dbReference type="InterPro" id="IPR036047">
    <property type="entry name" value="F-box-like_dom_sf"/>
</dbReference>
<dbReference type="OrthoDB" id="650312at2759"/>
<protein>
    <recommendedName>
        <fullName evidence="2">F-box domain-containing protein</fullName>
    </recommendedName>
</protein>
<dbReference type="PROSITE" id="PS50181">
    <property type="entry name" value="FBOX"/>
    <property type="match status" value="1"/>
</dbReference>